<dbReference type="Gene3D" id="3.90.320.10">
    <property type="match status" value="1"/>
</dbReference>
<proteinExistence type="predicted"/>
<dbReference type="RefSeq" id="WP_065730463.1">
    <property type="nucleotide sequence ID" value="NZ_CP016428.1"/>
</dbReference>
<sequence length="134" mass="15344">MQSIPWDGKPITRPGLYRNIPLANYHQRDLCDPVRVSSSILRTIIHKSPAHAFTNYSLNPHRDCETQTESMALGRFLHKAVAGEPFDDDCVLCPPLVKGEPFNMRKTVWQDWKAEQEAPANTSSRHRWPRAPRA</sequence>
<name>A0A1B1UKN0_9BRAD</name>
<evidence type="ECO:0000256" key="1">
    <source>
        <dbReference type="SAM" id="MobiDB-lite"/>
    </source>
</evidence>
<organism evidence="2 3">
    <name type="scientific">Bradyrhizobium icense</name>
    <dbReference type="NCBI Taxonomy" id="1274631"/>
    <lineage>
        <taxon>Bacteria</taxon>
        <taxon>Pseudomonadati</taxon>
        <taxon>Pseudomonadota</taxon>
        <taxon>Alphaproteobacteria</taxon>
        <taxon>Hyphomicrobiales</taxon>
        <taxon>Nitrobacteraceae</taxon>
        <taxon>Bradyrhizobium</taxon>
    </lineage>
</organism>
<accession>A0A1B1UKN0</accession>
<dbReference type="KEGG" id="bic:LMTR13_27210"/>
<feature type="region of interest" description="Disordered" evidence="1">
    <location>
        <begin position="114"/>
        <end position="134"/>
    </location>
</feature>
<evidence type="ECO:0000313" key="3">
    <source>
        <dbReference type="Proteomes" id="UP000092839"/>
    </source>
</evidence>
<gene>
    <name evidence="2" type="ORF">LMTR13_27210</name>
</gene>
<dbReference type="Proteomes" id="UP000092839">
    <property type="component" value="Chromosome"/>
</dbReference>
<reference evidence="2 3" key="1">
    <citation type="submission" date="2016-07" db="EMBL/GenBank/DDBJ databases">
        <title>Complete genome sequence of Bradyrhizobium icense LMTR 13T, a potential inoculant strain isolated from lima bean (Phaseolus lunatus) in Peru.</title>
        <authorList>
            <person name="Ormeno-Orrillo E."/>
            <person name="Duran D."/>
            <person name="Rogel M.A."/>
            <person name="Rey L."/>
            <person name="Imperial J."/>
            <person name="Ruiz-Argueso T."/>
            <person name="Martinez-Romero E."/>
        </authorList>
    </citation>
    <scope>NUCLEOTIDE SEQUENCE [LARGE SCALE GENOMIC DNA]</scope>
    <source>
        <strain evidence="2 3">LMTR 13</strain>
    </source>
</reference>
<keyword evidence="3" id="KW-1185">Reference proteome</keyword>
<protein>
    <submittedName>
        <fullName evidence="2">Uncharacterized protein</fullName>
    </submittedName>
</protein>
<evidence type="ECO:0000313" key="2">
    <source>
        <dbReference type="EMBL" id="ANW03278.1"/>
    </source>
</evidence>
<feature type="compositionally biased region" description="Basic residues" evidence="1">
    <location>
        <begin position="124"/>
        <end position="134"/>
    </location>
</feature>
<dbReference type="STRING" id="1274631.LMTR13_27210"/>
<dbReference type="AlphaFoldDB" id="A0A1B1UKN0"/>
<dbReference type="OrthoDB" id="3292504at2"/>
<dbReference type="InterPro" id="IPR011604">
    <property type="entry name" value="PDDEXK-like_dom_sf"/>
</dbReference>
<dbReference type="EMBL" id="CP016428">
    <property type="protein sequence ID" value="ANW03278.1"/>
    <property type="molecule type" value="Genomic_DNA"/>
</dbReference>